<proteinExistence type="predicted"/>
<keyword evidence="1" id="KW-0812">Transmembrane</keyword>
<dbReference type="NCBIfam" id="NF009313">
    <property type="entry name" value="PRK12674.1-1"/>
    <property type="match status" value="1"/>
</dbReference>
<feature type="transmembrane region" description="Helical" evidence="1">
    <location>
        <begin position="6"/>
        <end position="28"/>
    </location>
</feature>
<keyword evidence="1" id="KW-0472">Membrane</keyword>
<evidence type="ECO:0000313" key="2">
    <source>
        <dbReference type="EMBL" id="KAF1688545.1"/>
    </source>
</evidence>
<organism evidence="2 3">
    <name type="scientific">Pseudoxanthomonas taiwanensis</name>
    <dbReference type="NCBI Taxonomy" id="176598"/>
    <lineage>
        <taxon>Bacteria</taxon>
        <taxon>Pseudomonadati</taxon>
        <taxon>Pseudomonadota</taxon>
        <taxon>Gammaproteobacteria</taxon>
        <taxon>Lysobacterales</taxon>
        <taxon>Lysobacteraceae</taxon>
        <taxon>Pseudoxanthomonas</taxon>
    </lineage>
</organism>
<dbReference type="GO" id="GO:0015385">
    <property type="term" value="F:sodium:proton antiporter activity"/>
    <property type="evidence" value="ECO:0007669"/>
    <property type="project" value="TreeGrafter"/>
</dbReference>
<dbReference type="RefSeq" id="WP_162124791.1">
    <property type="nucleotide sequence ID" value="NZ_PDWK01000045.1"/>
</dbReference>
<sequence>MSWLVAIALSLLLAVGCFFIVVGCFSLVRLQEFFRRLHGPTKASTLGVGCVLLVSVGYHLFTGTDPQPRELLITAFLFVTAPISAHLMAKAALALHMAERPPLPGNADGEGGAGDA</sequence>
<dbReference type="AlphaFoldDB" id="A0A921NT26"/>
<dbReference type="EMBL" id="PDWK01000045">
    <property type="protein sequence ID" value="KAF1688545.1"/>
    <property type="molecule type" value="Genomic_DNA"/>
</dbReference>
<accession>A0A921NT26</accession>
<dbReference type="OrthoDB" id="9813804at2"/>
<dbReference type="PANTHER" id="PTHR34703:SF1">
    <property type="entry name" value="ANTIPORTER SUBUNIT MNHG2-RELATED"/>
    <property type="match status" value="1"/>
</dbReference>
<comment type="caution">
    <text evidence="2">The sequence shown here is derived from an EMBL/GenBank/DDBJ whole genome shotgun (WGS) entry which is preliminary data.</text>
</comment>
<dbReference type="InterPro" id="IPR005133">
    <property type="entry name" value="PhaG_MnhG_YufB"/>
</dbReference>
<dbReference type="NCBIfam" id="NF009316">
    <property type="entry name" value="PRK12674.1-5"/>
    <property type="match status" value="1"/>
</dbReference>
<feature type="transmembrane region" description="Helical" evidence="1">
    <location>
        <begin position="73"/>
        <end position="93"/>
    </location>
</feature>
<dbReference type="PANTHER" id="PTHR34703">
    <property type="entry name" value="ANTIPORTER SUBUNIT MNHG2-RELATED"/>
    <property type="match status" value="1"/>
</dbReference>
<protein>
    <submittedName>
        <fullName evidence="2">Na+/H+ antiporter subunit G</fullName>
    </submittedName>
</protein>
<evidence type="ECO:0000256" key="1">
    <source>
        <dbReference type="SAM" id="Phobius"/>
    </source>
</evidence>
<reference evidence="2" key="1">
    <citation type="submission" date="2017-10" db="EMBL/GenBank/DDBJ databases">
        <title>Whole genome sequencing of members of genus Pseudoxanthomonas.</title>
        <authorList>
            <person name="Kumar S."/>
            <person name="Bansal K."/>
            <person name="Kaur A."/>
            <person name="Patil P."/>
            <person name="Sharma S."/>
            <person name="Patil P.B."/>
        </authorList>
    </citation>
    <scope>NUCLEOTIDE SEQUENCE</scope>
    <source>
        <strain evidence="2">DSM 22914</strain>
    </source>
</reference>
<dbReference type="Pfam" id="PF03334">
    <property type="entry name" value="PhaG_MnhG_YufB"/>
    <property type="match status" value="1"/>
</dbReference>
<keyword evidence="3" id="KW-1185">Reference proteome</keyword>
<gene>
    <name evidence="2" type="ORF">CR938_09560</name>
</gene>
<evidence type="ECO:0000313" key="3">
    <source>
        <dbReference type="Proteomes" id="UP000717981"/>
    </source>
</evidence>
<dbReference type="NCBIfam" id="TIGR01300">
    <property type="entry name" value="CPA3_mnhG_phaG"/>
    <property type="match status" value="1"/>
</dbReference>
<keyword evidence="1" id="KW-1133">Transmembrane helix</keyword>
<name>A0A921NT26_9GAMM</name>
<dbReference type="Proteomes" id="UP000717981">
    <property type="component" value="Unassembled WGS sequence"/>
</dbReference>
<feature type="transmembrane region" description="Helical" evidence="1">
    <location>
        <begin position="40"/>
        <end position="61"/>
    </location>
</feature>